<comment type="caution">
    <text evidence="5">The sequence shown here is derived from an EMBL/GenBank/DDBJ whole genome shotgun (WGS) entry which is preliminary data.</text>
</comment>
<dbReference type="Gene3D" id="1.20.120.230">
    <property type="entry name" value="Alpha-catenin/vinculin-like"/>
    <property type="match status" value="2"/>
</dbReference>
<dbReference type="PANTHER" id="PTHR18914">
    <property type="entry name" value="ALPHA CATENIN"/>
    <property type="match status" value="1"/>
</dbReference>
<dbReference type="GO" id="GO:0051015">
    <property type="term" value="F:actin filament binding"/>
    <property type="evidence" value="ECO:0007669"/>
    <property type="project" value="InterPro"/>
</dbReference>
<evidence type="ECO:0008006" key="7">
    <source>
        <dbReference type="Google" id="ProtNLM"/>
    </source>
</evidence>
<dbReference type="Pfam" id="PF01044">
    <property type="entry name" value="Vinculin"/>
    <property type="match status" value="3"/>
</dbReference>
<comment type="subcellular location">
    <subcellularLocation>
        <location evidence="1">Cytoplasm</location>
    </subcellularLocation>
</comment>
<evidence type="ECO:0000256" key="3">
    <source>
        <dbReference type="ARBA" id="ARBA00022490"/>
    </source>
</evidence>
<gene>
    <name evidence="5" type="ORF">EI555_021332</name>
</gene>
<dbReference type="GO" id="GO:0008013">
    <property type="term" value="F:beta-catenin binding"/>
    <property type="evidence" value="ECO:0007669"/>
    <property type="project" value="TreeGrafter"/>
</dbReference>
<reference evidence="6" key="1">
    <citation type="journal article" date="2019" name="IScience">
        <title>Narwhal Genome Reveals Long-Term Low Genetic Diversity despite Current Large Abundance Size.</title>
        <authorList>
            <person name="Westbury M.V."/>
            <person name="Petersen B."/>
            <person name="Garde E."/>
            <person name="Heide-Jorgensen M.P."/>
            <person name="Lorenzen E.D."/>
        </authorList>
    </citation>
    <scope>NUCLEOTIDE SEQUENCE [LARGE SCALE GENOMIC DNA]</scope>
</reference>
<proteinExistence type="inferred from homology"/>
<organism evidence="5 6">
    <name type="scientific">Monodon monoceros</name>
    <name type="common">Narwhal</name>
    <name type="synonym">Ceratodon monodon</name>
    <dbReference type="NCBI Taxonomy" id="40151"/>
    <lineage>
        <taxon>Eukaryota</taxon>
        <taxon>Metazoa</taxon>
        <taxon>Chordata</taxon>
        <taxon>Craniata</taxon>
        <taxon>Vertebrata</taxon>
        <taxon>Euteleostomi</taxon>
        <taxon>Mammalia</taxon>
        <taxon>Eutheria</taxon>
        <taxon>Laurasiatheria</taxon>
        <taxon>Artiodactyla</taxon>
        <taxon>Whippomorpha</taxon>
        <taxon>Cetacea</taxon>
        <taxon>Odontoceti</taxon>
        <taxon>Monodontidae</taxon>
        <taxon>Monodon</taxon>
    </lineage>
</organism>
<dbReference type="EMBL" id="RWIC01001570">
    <property type="protein sequence ID" value="TKC35300.1"/>
    <property type="molecule type" value="Genomic_DNA"/>
</dbReference>
<evidence type="ECO:0000313" key="6">
    <source>
        <dbReference type="Proteomes" id="UP000308365"/>
    </source>
</evidence>
<evidence type="ECO:0000256" key="1">
    <source>
        <dbReference type="ARBA" id="ARBA00004496"/>
    </source>
</evidence>
<comment type="similarity">
    <text evidence="2">Belongs to the vinculin/alpha-catenin family.</text>
</comment>
<dbReference type="GO" id="GO:0016477">
    <property type="term" value="P:cell migration"/>
    <property type="evidence" value="ECO:0007669"/>
    <property type="project" value="TreeGrafter"/>
</dbReference>
<feature type="region of interest" description="Disordered" evidence="4">
    <location>
        <begin position="1149"/>
        <end position="1205"/>
    </location>
</feature>
<dbReference type="InterPro" id="IPR006077">
    <property type="entry name" value="Vinculin/catenin"/>
</dbReference>
<dbReference type="Gene3D" id="1.20.120.810">
    <property type="entry name" value="Vinculin, Vh2 four-helix bundle"/>
    <property type="match status" value="2"/>
</dbReference>
<dbReference type="GO" id="GO:0005737">
    <property type="term" value="C:cytoplasm"/>
    <property type="evidence" value="ECO:0007669"/>
    <property type="project" value="UniProtKB-SubCell"/>
</dbReference>
<keyword evidence="3" id="KW-0963">Cytoplasm</keyword>
<evidence type="ECO:0000313" key="5">
    <source>
        <dbReference type="EMBL" id="TKC35300.1"/>
    </source>
</evidence>
<dbReference type="SUPFAM" id="SSF47220">
    <property type="entry name" value="alpha-catenin/vinculin-like"/>
    <property type="match status" value="2"/>
</dbReference>
<dbReference type="PANTHER" id="PTHR18914:SF30">
    <property type="entry name" value="VINCULIN_ALPHA-CATENIN FAMILY MEMBER 1"/>
    <property type="match status" value="1"/>
</dbReference>
<dbReference type="GO" id="GO:0016342">
    <property type="term" value="C:catenin complex"/>
    <property type="evidence" value="ECO:0007669"/>
    <property type="project" value="TreeGrafter"/>
</dbReference>
<dbReference type="GO" id="GO:0005912">
    <property type="term" value="C:adherens junction"/>
    <property type="evidence" value="ECO:0007669"/>
    <property type="project" value="TreeGrafter"/>
</dbReference>
<name>A0A4V5P802_MONMO</name>
<dbReference type="InterPro" id="IPR036723">
    <property type="entry name" value="Alpha-catenin/vinculin-like_sf"/>
</dbReference>
<evidence type="ECO:0000256" key="4">
    <source>
        <dbReference type="SAM" id="MobiDB-lite"/>
    </source>
</evidence>
<dbReference type="GO" id="GO:0098609">
    <property type="term" value="P:cell-cell adhesion"/>
    <property type="evidence" value="ECO:0007669"/>
    <property type="project" value="TreeGrafter"/>
</dbReference>
<evidence type="ECO:0000256" key="2">
    <source>
        <dbReference type="ARBA" id="ARBA00008376"/>
    </source>
</evidence>
<protein>
    <recommendedName>
        <fullName evidence="7">Vinculin</fullName>
    </recommendedName>
</protein>
<sequence length="1500" mass="163670">MESFLLDDIGSMIQNKAIERIISPMTIQLCHLIISVERKDMDNEVFASLEKMAEELAQASEQFVQIAQRLAGDSEEVWLQEEMGVAAESLILSSRNITLVAQKLHLQPECQSHQEELVTTAQHILVDTTKVLLLEDAATARKMVRAAGWCLTCLDALEAAGDAASLRGPFADLAVALQSLGGLTARGSEERLGRASRLLRGCVPVLLVAARGHLRRPRDPRLAASRRHVFALARKTLGELLGRLEPSAAPAARAPHGALPRSLRQLRELLAAPGPERLRGGLDAPLAAVVWHCMRLAACSPPPERLRLVARCRRLLELRSAGVRRLEPIDGPPGTGGNSQEPAEECAALWAATEDLSQGVRTGLLRQILDTFTDTQSPLQRLVRAALATPSVSSRCDGEALPESLQLLLAAFHDQANRMLRVAHLVLVCCPRQQTGKDMEATMAGLWGLVVRVQQLFSQSPQGSGLDWSPAALQALLQEWARASEGLLACFDDVLDIPEFLSVSIQEMTKHLDFFTWALRCGDSREFAPLVAYLQGRGTHIVQVMSRYVDQDRDPIFRNGLRVLIQQLEQSSRVLGAAGEHCSGGHGSQDTDALLTLAKHVISSAQSIREGLDGTNHPDILSPLRDQVQRFDMAERQPYLILSSLQDCTTPALKHQREPGLRKSDQGTSYPPRDHLFCPLIFDTCLQKAGSPLSAISKPMLAVDSLSHQGVTSAHTILQDQDAAVEAAQEALAGEGPLGSETTTGLQEIPSLAPSIIDLAREIEHCTTARTDRLLEVALQLSGKSRETGQSLVAIAGDWYSLCQQLFCNNPAADLQENMTVFMALQQSLASMVQLAVKSGPADSGKKDSDSAGRPEAHLQVQGRLEEAETHAKQLLDKVLASDGFQAPRSWEESIEDGCLLWSVAVQDLLQCLERLSGRQGLFLLPLRQAVKDQQGLQEGLAQAADVSQRLQEAARLSSLLCGDEQVKSEISFLCREVHVLTDALLDVAQILASFPKPSPSLSTRFELLCLELTLQAKALTGHLSSINADYERVLQGAFCPRLSVCKDPQTQPEGSLERMVSGIQAVQGIVAGGQESGPCQEDLLMALESILVLTKEVAQRLPVLRECPEDWLQQEWAAKAHHAVAQLQAWKGGHTKAWRLLAQCLKPSDEEDPTQPQLHRGEGAPGAAEASSVDSQGAAPRDTAGSSVGTRTPDPGITGTVADLGMDKHGVWGIAGIWRRLSRAAVMWGSGNPLDSHSSFKNAEEAINIPTAVKRSEHLEFHQFHPVFFLQHQHSGTPGSSPGCPAWPHTEVDLPLPEDGSVNSGNRITQVTQEMAKEVFLMAQSLRRRGCILVLDLQWVTKEQLITSARKIATSGQNFARLIRIIAKNCVDQRCSQELLYMVEQIQTMSSQLRIISRVKASLARSKSSEELLVENAQQLLRAASKTVRAAEAASLRGLRQPSPDPEELEVAAFCMQWRRKLRRHRLQETSDLDCDELGLRKTSTKGPPTLVALVQEAL</sequence>
<accession>A0A4V5P802</accession>
<dbReference type="Proteomes" id="UP000308365">
    <property type="component" value="Unassembled WGS sequence"/>
</dbReference>